<gene>
    <name evidence="2" type="ORF">CTOB1V02_LOCUS17700</name>
</gene>
<evidence type="ECO:0000256" key="1">
    <source>
        <dbReference type="SAM" id="MobiDB-lite"/>
    </source>
</evidence>
<organism evidence="2">
    <name type="scientific">Cyprideis torosa</name>
    <dbReference type="NCBI Taxonomy" id="163714"/>
    <lineage>
        <taxon>Eukaryota</taxon>
        <taxon>Metazoa</taxon>
        <taxon>Ecdysozoa</taxon>
        <taxon>Arthropoda</taxon>
        <taxon>Crustacea</taxon>
        <taxon>Oligostraca</taxon>
        <taxon>Ostracoda</taxon>
        <taxon>Podocopa</taxon>
        <taxon>Podocopida</taxon>
        <taxon>Cytherocopina</taxon>
        <taxon>Cytheroidea</taxon>
        <taxon>Cytherideidae</taxon>
        <taxon>Cyprideis</taxon>
    </lineage>
</organism>
<name>A0A7R8ZWW4_9CRUS</name>
<reference evidence="2" key="1">
    <citation type="submission" date="2020-11" db="EMBL/GenBank/DDBJ databases">
        <authorList>
            <person name="Tran Van P."/>
        </authorList>
    </citation>
    <scope>NUCLEOTIDE SEQUENCE</scope>
</reference>
<feature type="non-terminal residue" evidence="2">
    <location>
        <position position="30"/>
    </location>
</feature>
<feature type="region of interest" description="Disordered" evidence="1">
    <location>
        <begin position="1"/>
        <end position="30"/>
    </location>
</feature>
<sequence length="30" mass="2650">MPGGMFGSMPGGGAAGGGAGGKGPTIEEVD</sequence>
<evidence type="ECO:0000313" key="2">
    <source>
        <dbReference type="EMBL" id="CAD7239885.1"/>
    </source>
</evidence>
<feature type="compositionally biased region" description="Gly residues" evidence="1">
    <location>
        <begin position="1"/>
        <end position="23"/>
    </location>
</feature>
<proteinExistence type="predicted"/>
<protein>
    <submittedName>
        <fullName evidence="2">Uncharacterized protein</fullName>
    </submittedName>
</protein>
<accession>A0A7R8ZWW4</accession>
<dbReference type="EMBL" id="OB745877">
    <property type="protein sequence ID" value="CAD7239885.1"/>
    <property type="molecule type" value="Genomic_DNA"/>
</dbReference>
<dbReference type="AlphaFoldDB" id="A0A7R8ZWW4"/>